<protein>
    <submittedName>
        <fullName evidence="2">Uncharacterized protein</fullName>
    </submittedName>
</protein>
<keyword evidence="1" id="KW-1133">Transmembrane helix</keyword>
<keyword evidence="1" id="KW-0812">Transmembrane</keyword>
<reference evidence="2 3" key="1">
    <citation type="submission" date="2019-08" db="EMBL/GenBank/DDBJ databases">
        <authorList>
            <person name="Wang G."/>
            <person name="Xu Z."/>
        </authorList>
    </citation>
    <scope>NUCLEOTIDE SEQUENCE [LARGE SCALE GENOMIC DNA]</scope>
    <source>
        <strain evidence="2 3">ZX</strain>
    </source>
</reference>
<keyword evidence="1" id="KW-0472">Membrane</keyword>
<feature type="transmembrane region" description="Helical" evidence="1">
    <location>
        <begin position="36"/>
        <end position="56"/>
    </location>
</feature>
<gene>
    <name evidence="2" type="ORF">FYJ91_05080</name>
</gene>
<dbReference type="AlphaFoldDB" id="A0A5D9CDQ9"/>
<dbReference type="Proteomes" id="UP000322077">
    <property type="component" value="Unassembled WGS sequence"/>
</dbReference>
<sequence length="60" mass="7303">MEPQPKIRKRRRRRRSRALQETQAWIVLLIRYARTLWHWAMLIALILFILLVGFAYPTLA</sequence>
<comment type="caution">
    <text evidence="2">The sequence shown here is derived from an EMBL/GenBank/DDBJ whole genome shotgun (WGS) entry which is preliminary data.</text>
</comment>
<accession>A0A5D9CDQ9</accession>
<evidence type="ECO:0000256" key="1">
    <source>
        <dbReference type="SAM" id="Phobius"/>
    </source>
</evidence>
<evidence type="ECO:0000313" key="3">
    <source>
        <dbReference type="Proteomes" id="UP000322077"/>
    </source>
</evidence>
<keyword evidence="3" id="KW-1185">Reference proteome</keyword>
<evidence type="ECO:0000313" key="2">
    <source>
        <dbReference type="EMBL" id="TZG29496.1"/>
    </source>
</evidence>
<organism evidence="2 3">
    <name type="scientific">Sphingomonas montanisoli</name>
    <dbReference type="NCBI Taxonomy" id="2606412"/>
    <lineage>
        <taxon>Bacteria</taxon>
        <taxon>Pseudomonadati</taxon>
        <taxon>Pseudomonadota</taxon>
        <taxon>Alphaproteobacteria</taxon>
        <taxon>Sphingomonadales</taxon>
        <taxon>Sphingomonadaceae</taxon>
        <taxon>Sphingomonas</taxon>
    </lineage>
</organism>
<dbReference type="EMBL" id="VTOU01000001">
    <property type="protein sequence ID" value="TZG29496.1"/>
    <property type="molecule type" value="Genomic_DNA"/>
</dbReference>
<name>A0A5D9CDQ9_9SPHN</name>
<proteinExistence type="predicted"/>